<dbReference type="PANTHER" id="PTHR11229">
    <property type="entry name" value="50S RIBOSOMAL PROTEIN L3"/>
    <property type="match status" value="1"/>
</dbReference>
<evidence type="ECO:0000256" key="6">
    <source>
        <dbReference type="ARBA" id="ARBA00035243"/>
    </source>
</evidence>
<evidence type="ECO:0000256" key="2">
    <source>
        <dbReference type="ARBA" id="ARBA00022730"/>
    </source>
</evidence>
<dbReference type="Gene3D" id="3.30.160.810">
    <property type="match status" value="1"/>
</dbReference>
<keyword evidence="3 7" id="KW-0694">RNA-binding</keyword>
<dbReference type="EMBL" id="CP146612">
    <property type="protein sequence ID" value="WWX25694.1"/>
    <property type="molecule type" value="Genomic_DNA"/>
</dbReference>
<dbReference type="InterPro" id="IPR000597">
    <property type="entry name" value="Ribosomal_uL3"/>
</dbReference>
<proteinExistence type="inferred from homology"/>
<sequence length="207" mass="21953">MINGIIGKKLGMTQIYSAGGKVEPVTVLQVGPCTVVQVKTPERDGYTAAQLGFGESKNLTKAEKGHVKDMGNFRHLREFRLDDLDGVEVGNQVDVSLFADGELIDVTGVSKGRGFAGTVKRHGFAGGPKTHGQSDRHRAPGSIGATTTPGRVFKGTRMAGHMGHEQVTVSGLKVIKTDVEKNLLLVRGAVPGAKNGLILIKKSKKSK</sequence>
<evidence type="ECO:0000256" key="5">
    <source>
        <dbReference type="ARBA" id="ARBA00023274"/>
    </source>
</evidence>
<dbReference type="Proteomes" id="UP001375370">
    <property type="component" value="Chromosome"/>
</dbReference>
<dbReference type="InterPro" id="IPR019926">
    <property type="entry name" value="Ribosomal_uL3_CS"/>
</dbReference>
<dbReference type="PANTHER" id="PTHR11229:SF16">
    <property type="entry name" value="LARGE RIBOSOMAL SUBUNIT PROTEIN UL3C"/>
    <property type="match status" value="1"/>
</dbReference>
<keyword evidence="5 7" id="KW-0687">Ribonucleoprotein</keyword>
<organism evidence="11 12">
    <name type="scientific">Candidatus Dehalogenimonas loeffleri</name>
    <dbReference type="NCBI Taxonomy" id="3127115"/>
    <lineage>
        <taxon>Bacteria</taxon>
        <taxon>Bacillati</taxon>
        <taxon>Chloroflexota</taxon>
        <taxon>Dehalococcoidia</taxon>
        <taxon>Dehalococcoidales</taxon>
        <taxon>Dehalococcoidaceae</taxon>
        <taxon>Dehalogenimonas</taxon>
    </lineage>
</organism>
<dbReference type="InterPro" id="IPR009000">
    <property type="entry name" value="Transl_B-barrel_sf"/>
</dbReference>
<evidence type="ECO:0000256" key="10">
    <source>
        <dbReference type="SAM" id="MobiDB-lite"/>
    </source>
</evidence>
<keyword evidence="4 7" id="KW-0689">Ribosomal protein</keyword>
<evidence type="ECO:0000313" key="12">
    <source>
        <dbReference type="Proteomes" id="UP001375370"/>
    </source>
</evidence>
<comment type="subunit">
    <text evidence="7 9">Part of the 50S ribosomal subunit. Forms a cluster with proteins L14 and L19.</text>
</comment>
<feature type="region of interest" description="Disordered" evidence="10">
    <location>
        <begin position="123"/>
        <end position="147"/>
    </location>
</feature>
<dbReference type="RefSeq" id="WP_338738110.1">
    <property type="nucleotide sequence ID" value="NZ_CP146612.1"/>
</dbReference>
<evidence type="ECO:0000256" key="7">
    <source>
        <dbReference type="HAMAP-Rule" id="MF_01325"/>
    </source>
</evidence>
<dbReference type="InterPro" id="IPR019927">
    <property type="entry name" value="Ribosomal_uL3_bac/org-type"/>
</dbReference>
<evidence type="ECO:0000256" key="3">
    <source>
        <dbReference type="ARBA" id="ARBA00022884"/>
    </source>
</evidence>
<keyword evidence="2 7" id="KW-0699">rRNA-binding</keyword>
<evidence type="ECO:0000313" key="11">
    <source>
        <dbReference type="EMBL" id="WWX25694.1"/>
    </source>
</evidence>
<evidence type="ECO:0000256" key="8">
    <source>
        <dbReference type="RuleBase" id="RU003905"/>
    </source>
</evidence>
<comment type="function">
    <text evidence="7 9">One of the primary rRNA binding proteins, it binds directly near the 3'-end of the 23S rRNA, where it nucleates assembly of the 50S subunit.</text>
</comment>
<evidence type="ECO:0000256" key="9">
    <source>
        <dbReference type="RuleBase" id="RU003906"/>
    </source>
</evidence>
<name>A0ABZ2J8Y3_9CHLR</name>
<reference evidence="11 12" key="1">
    <citation type="submission" date="2024-03" db="EMBL/GenBank/DDBJ databases">
        <title>A Dehalogenimonas Isolated from Estuarine Sediments Dihaloeliminates Chlorinated Alkanes.</title>
        <authorList>
            <person name="Yang Y."/>
            <person name="Wang H."/>
        </authorList>
    </citation>
    <scope>NUCLEOTIDE SEQUENCE [LARGE SCALE GENOMIC DNA]</scope>
    <source>
        <strain evidence="11 12">W</strain>
    </source>
</reference>
<evidence type="ECO:0000256" key="1">
    <source>
        <dbReference type="ARBA" id="ARBA00006540"/>
    </source>
</evidence>
<dbReference type="NCBIfam" id="TIGR03625">
    <property type="entry name" value="L3_bact"/>
    <property type="match status" value="1"/>
</dbReference>
<protein>
    <recommendedName>
        <fullName evidence="6 7">Large ribosomal subunit protein uL3</fullName>
    </recommendedName>
</protein>
<accession>A0ABZ2J8Y3</accession>
<keyword evidence="12" id="KW-1185">Reference proteome</keyword>
<dbReference type="PROSITE" id="PS00474">
    <property type="entry name" value="RIBOSOMAL_L3"/>
    <property type="match status" value="1"/>
</dbReference>
<dbReference type="HAMAP" id="MF_01325_B">
    <property type="entry name" value="Ribosomal_uL3_B"/>
    <property type="match status" value="1"/>
</dbReference>
<gene>
    <name evidence="7 11" type="primary">rplC</name>
    <name evidence="11" type="ORF">V8247_01625</name>
</gene>
<dbReference type="Pfam" id="PF00297">
    <property type="entry name" value="Ribosomal_L3"/>
    <property type="match status" value="1"/>
</dbReference>
<comment type="similarity">
    <text evidence="1 7 8">Belongs to the universal ribosomal protein uL3 family.</text>
</comment>
<dbReference type="GO" id="GO:0005840">
    <property type="term" value="C:ribosome"/>
    <property type="evidence" value="ECO:0007669"/>
    <property type="project" value="UniProtKB-KW"/>
</dbReference>
<dbReference type="Gene3D" id="2.40.30.10">
    <property type="entry name" value="Translation factors"/>
    <property type="match status" value="1"/>
</dbReference>
<dbReference type="SUPFAM" id="SSF50447">
    <property type="entry name" value="Translation proteins"/>
    <property type="match status" value="1"/>
</dbReference>
<evidence type="ECO:0000256" key="4">
    <source>
        <dbReference type="ARBA" id="ARBA00022980"/>
    </source>
</evidence>